<evidence type="ECO:0000313" key="3">
    <source>
        <dbReference type="Proteomes" id="UP001058860"/>
    </source>
</evidence>
<name>A0ABY5PFW5_9ACTN</name>
<organism evidence="2 3">
    <name type="scientific">Svornostia abyssi</name>
    <dbReference type="NCBI Taxonomy" id="2898438"/>
    <lineage>
        <taxon>Bacteria</taxon>
        <taxon>Bacillati</taxon>
        <taxon>Actinomycetota</taxon>
        <taxon>Thermoleophilia</taxon>
        <taxon>Solirubrobacterales</taxon>
        <taxon>Baekduiaceae</taxon>
        <taxon>Svornostia</taxon>
    </lineage>
</organism>
<evidence type="ECO:0000313" key="2">
    <source>
        <dbReference type="EMBL" id="UUY03400.1"/>
    </source>
</evidence>
<reference evidence="3" key="1">
    <citation type="submission" date="2021-11" db="EMBL/GenBank/DDBJ databases">
        <title>Cultivation dependent microbiological survey of springs from the worlds oldest radium mine currently devoted to the extraction of radon-saturated water.</title>
        <authorList>
            <person name="Kapinusova G."/>
            <person name="Smrhova T."/>
            <person name="Strejcek M."/>
            <person name="Suman J."/>
            <person name="Jani K."/>
            <person name="Pajer P."/>
            <person name="Uhlik O."/>
        </authorList>
    </citation>
    <scope>NUCLEOTIDE SEQUENCE [LARGE SCALE GENOMIC DNA]</scope>
    <source>
        <strain evidence="3">J379</strain>
    </source>
</reference>
<feature type="chain" id="PRO_5045700678" evidence="1">
    <location>
        <begin position="28"/>
        <end position="310"/>
    </location>
</feature>
<dbReference type="EMBL" id="CP088295">
    <property type="protein sequence ID" value="UUY03400.1"/>
    <property type="molecule type" value="Genomic_DNA"/>
</dbReference>
<gene>
    <name evidence="2" type="ORF">LRS13_22460</name>
</gene>
<dbReference type="Proteomes" id="UP001058860">
    <property type="component" value="Chromosome"/>
</dbReference>
<protein>
    <submittedName>
        <fullName evidence="2">Uncharacterized protein</fullName>
    </submittedName>
</protein>
<accession>A0ABY5PFW5</accession>
<keyword evidence="3" id="KW-1185">Reference proteome</keyword>
<keyword evidence="1" id="KW-0732">Signal</keyword>
<proteinExistence type="predicted"/>
<feature type="signal peptide" evidence="1">
    <location>
        <begin position="1"/>
        <end position="27"/>
    </location>
</feature>
<evidence type="ECO:0000256" key="1">
    <source>
        <dbReference type="SAM" id="SignalP"/>
    </source>
</evidence>
<dbReference type="RefSeq" id="WP_353863907.1">
    <property type="nucleotide sequence ID" value="NZ_CP088295.1"/>
</dbReference>
<sequence>MSSSIRRAAGVFAAFALLGAAVPAAHAQDGRFQVNVHVEYESGRTTDFKVGEILMVSVRDAQNAASPRQICWSPAPIDRPACSSSNQGAPSQTGATTLTITMSDGTTVRHTLQAGPAAGTLQPNTAAATAPVPFEVTCASQLYGQRLEDGTYAMPLAVVAAGQQVAGYYNAGGGYVQVAPYSTFTSGFMSNKCLKPVAQASTQAKSTFKLKSNTEKTYYLKIPAGFKVKGFSGDATGVSYAIDVTGGGFGNGVANPISSKGGGVHLPFLGATVTKDGYDSTKKQWFVRVKTGKLKKPLTLEILAYGSSAT</sequence>